<accession>A0A023ELD7</accession>
<dbReference type="VEuPathDB" id="VectorBase:AALC636_016910"/>
<organism evidence="5">
    <name type="scientific">Aedes albopictus</name>
    <name type="common">Asian tiger mosquito</name>
    <name type="synonym">Stegomyia albopicta</name>
    <dbReference type="NCBI Taxonomy" id="7160"/>
    <lineage>
        <taxon>Eukaryota</taxon>
        <taxon>Metazoa</taxon>
        <taxon>Ecdysozoa</taxon>
        <taxon>Arthropoda</taxon>
        <taxon>Hexapoda</taxon>
        <taxon>Insecta</taxon>
        <taxon>Pterygota</taxon>
        <taxon>Neoptera</taxon>
        <taxon>Endopterygota</taxon>
        <taxon>Diptera</taxon>
        <taxon>Nematocera</taxon>
        <taxon>Culicoidea</taxon>
        <taxon>Culicidae</taxon>
        <taxon>Culicinae</taxon>
        <taxon>Aedini</taxon>
        <taxon>Aedes</taxon>
        <taxon>Stegomyia</taxon>
    </lineage>
</organism>
<dbReference type="EMBL" id="GAPW01003567">
    <property type="protein sequence ID" value="JAC10031.1"/>
    <property type="molecule type" value="mRNA"/>
</dbReference>
<sequence>MHYRTASIWNLIGCLAVLAETSWAAYERPAYVLPCRRSDPEINKCIKNSFNYIRPYIAGGLAELKTPPLEPLRIEQLAMENNAGAVRIKALFTDIVALGAGNYTIKDVRSDVKKLRIDLSLGIPRVETRGKYEVIGNVLLLPVRSNGEFWTEFSDISAIAKIYGKPLERDGETFMSVEKMLVDFTMKNARFKVKDNINTQNVLGEAINQFLNQNANELIQEMRPAASQSIAKLFRKFLNDAFSNIPMRLWLLEN</sequence>
<dbReference type="PANTHER" id="PTHR11008:SF35">
    <property type="entry name" value="PROTEIN TAKEOUT-LIKE PROTEIN"/>
    <property type="match status" value="1"/>
</dbReference>
<dbReference type="GO" id="GO:0005615">
    <property type="term" value="C:extracellular space"/>
    <property type="evidence" value="ECO:0007669"/>
    <property type="project" value="TreeGrafter"/>
</dbReference>
<dbReference type="GO" id="GO:0007623">
    <property type="term" value="P:circadian rhythm"/>
    <property type="evidence" value="ECO:0007669"/>
    <property type="project" value="UniProtKB-ARBA"/>
</dbReference>
<evidence type="ECO:0000313" key="5">
    <source>
        <dbReference type="EMBL" id="JAC10031.1"/>
    </source>
</evidence>
<name>A0A023ELD7_AEDAL</name>
<dbReference type="InterPro" id="IPR010562">
    <property type="entry name" value="Haemolymph_juvenile_hormone-bd"/>
</dbReference>
<feature type="chain" id="PRO_5001514060" evidence="4">
    <location>
        <begin position="25"/>
        <end position="254"/>
    </location>
</feature>
<evidence type="ECO:0000256" key="2">
    <source>
        <dbReference type="ARBA" id="ARBA00023108"/>
    </source>
</evidence>
<feature type="signal peptide" evidence="4">
    <location>
        <begin position="1"/>
        <end position="24"/>
    </location>
</feature>
<evidence type="ECO:0000256" key="1">
    <source>
        <dbReference type="ARBA" id="ARBA00022729"/>
    </source>
</evidence>
<keyword evidence="1 4" id="KW-0732">Signal</keyword>
<dbReference type="Pfam" id="PF06585">
    <property type="entry name" value="JHBP"/>
    <property type="match status" value="1"/>
</dbReference>
<dbReference type="InterPro" id="IPR038606">
    <property type="entry name" value="To_sf"/>
</dbReference>
<dbReference type="PANTHER" id="PTHR11008">
    <property type="entry name" value="PROTEIN TAKEOUT-LIKE PROTEIN"/>
    <property type="match status" value="1"/>
</dbReference>
<dbReference type="FunFam" id="3.15.10.30:FF:000001">
    <property type="entry name" value="Takeout-like protein 1"/>
    <property type="match status" value="1"/>
</dbReference>
<keyword evidence="2" id="KW-0090">Biological rhythms</keyword>
<dbReference type="SMART" id="SM00700">
    <property type="entry name" value="JHBP"/>
    <property type="match status" value="1"/>
</dbReference>
<dbReference type="AlphaFoldDB" id="A0A023ELD7"/>
<dbReference type="Gene3D" id="3.15.10.30">
    <property type="entry name" value="Haemolymph juvenile hormone binding protein"/>
    <property type="match status" value="1"/>
</dbReference>
<protein>
    <submittedName>
        <fullName evidence="5">Putative hemolymph juvenile hormone binding protein</fullName>
    </submittedName>
</protein>
<dbReference type="VEuPathDB" id="VectorBase:AALFPA_064031"/>
<comment type="similarity">
    <text evidence="3">Belongs to the TO family.</text>
</comment>
<proteinExistence type="evidence at transcript level"/>
<evidence type="ECO:0000256" key="3">
    <source>
        <dbReference type="ARBA" id="ARBA00060902"/>
    </source>
</evidence>
<dbReference type="VEuPathDB" id="VectorBase:AALF016108"/>
<evidence type="ECO:0000256" key="4">
    <source>
        <dbReference type="SAM" id="SignalP"/>
    </source>
</evidence>
<reference evidence="5" key="1">
    <citation type="journal article" date="2014" name="PLoS Negl. Trop. Dis.">
        <title>Identification and characterization of seminal fluid proteins in the Asian tiger mosquito, Aedes albopictus.</title>
        <authorList>
            <person name="Boes K.E."/>
            <person name="Ribeiro J.M."/>
            <person name="Wong A."/>
            <person name="Harrington L.C."/>
            <person name="Wolfner M.F."/>
            <person name="Sirot L.K."/>
        </authorList>
    </citation>
    <scope>NUCLEOTIDE SEQUENCE</scope>
    <source>
        <tissue evidence="5">Reproductive organs</tissue>
    </source>
</reference>